<proteinExistence type="predicted"/>
<dbReference type="EMBL" id="JAVREL010000045">
    <property type="protein sequence ID" value="MDT0347766.1"/>
    <property type="molecule type" value="Genomic_DNA"/>
</dbReference>
<protein>
    <submittedName>
        <fullName evidence="1">Uncharacterized protein</fullName>
    </submittedName>
</protein>
<evidence type="ECO:0000313" key="2">
    <source>
        <dbReference type="Proteomes" id="UP001183246"/>
    </source>
</evidence>
<organism evidence="1 2">
    <name type="scientific">Streptomyces litchfieldiae</name>
    <dbReference type="NCBI Taxonomy" id="3075543"/>
    <lineage>
        <taxon>Bacteria</taxon>
        <taxon>Bacillati</taxon>
        <taxon>Actinomycetota</taxon>
        <taxon>Actinomycetes</taxon>
        <taxon>Kitasatosporales</taxon>
        <taxon>Streptomycetaceae</taxon>
        <taxon>Streptomyces</taxon>
    </lineage>
</organism>
<dbReference type="Proteomes" id="UP001183246">
    <property type="component" value="Unassembled WGS sequence"/>
</dbReference>
<accession>A0ABU2N1I5</accession>
<evidence type="ECO:0000313" key="1">
    <source>
        <dbReference type="EMBL" id="MDT0347766.1"/>
    </source>
</evidence>
<gene>
    <name evidence="1" type="ORF">RM590_35180</name>
</gene>
<sequence length="111" mass="11755">MSRAVSQAVAQYAAAPELAALLGDVVEVRGAGPETSVASLRHTYGRRVARLPAESPLRPQVAALLETLDELDAATVRLVSVTGATGASTLVLLDREVTRVLFWSPMWVSAE</sequence>
<name>A0ABU2N1I5_9ACTN</name>
<comment type="caution">
    <text evidence="1">The sequence shown here is derived from an EMBL/GenBank/DDBJ whole genome shotgun (WGS) entry which is preliminary data.</text>
</comment>
<keyword evidence="2" id="KW-1185">Reference proteome</keyword>
<reference evidence="2" key="1">
    <citation type="submission" date="2023-07" db="EMBL/GenBank/DDBJ databases">
        <title>30 novel species of actinomycetes from the DSMZ collection.</title>
        <authorList>
            <person name="Nouioui I."/>
        </authorList>
    </citation>
    <scope>NUCLEOTIDE SEQUENCE [LARGE SCALE GENOMIC DNA]</scope>
    <source>
        <strain evidence="2">DSM 44938</strain>
    </source>
</reference>
<dbReference type="RefSeq" id="WP_311708888.1">
    <property type="nucleotide sequence ID" value="NZ_JAVREL010000045.1"/>
</dbReference>